<evidence type="ECO:0000313" key="3">
    <source>
        <dbReference type="Proteomes" id="UP000019062"/>
    </source>
</evidence>
<evidence type="ECO:0000256" key="1">
    <source>
        <dbReference type="SAM" id="Phobius"/>
    </source>
</evidence>
<dbReference type="CDD" id="cd21503">
    <property type="entry name" value="ABC-2_lan_permease"/>
    <property type="match status" value="1"/>
</dbReference>
<feature type="transmembrane region" description="Helical" evidence="1">
    <location>
        <begin position="203"/>
        <end position="223"/>
    </location>
</feature>
<sequence length="233" mass="27096">MKYLNVMLYKMAKSFWFLIMILAPIIYGVSLYLYLERYDSLNHIFVDYTVYFNSAIPFGISLMISLYVRYEEQIGHFNHLLQLRSRKEWSTDLILVSLGSVMFSTLVSCIPLWMLIGNHFTGDILLYSILTTIFSLPVIIILWFIAIKINTSVCLGMGIFFSIFIIYFGANSLGDSIWQYIPLLYGTRYLHLLTIGDYGYSTLVWGLYTSVSVILFVAFVIWFNKWEGRTISE</sequence>
<feature type="transmembrane region" description="Helical" evidence="1">
    <location>
        <begin position="153"/>
        <end position="170"/>
    </location>
</feature>
<reference evidence="2 3" key="1">
    <citation type="journal article" date="2014" name="BMC Genomics">
        <title>Genomic comparison of sporeforming bacilli isolated from milk.</title>
        <authorList>
            <person name="Moreno Switt A.I."/>
            <person name="Andrus A.D."/>
            <person name="Ranieri M.L."/>
            <person name="Orsi R.H."/>
            <person name="Ivy R."/>
            <person name="den Bakker H.C."/>
            <person name="Martin N.H."/>
            <person name="Wiedmann M."/>
            <person name="Boor K.J."/>
        </authorList>
    </citation>
    <scope>NUCLEOTIDE SEQUENCE [LARGE SCALE GENOMIC DNA]</scope>
    <source>
        <strain evidence="2 3">FSL R5-213</strain>
    </source>
</reference>
<gene>
    <name evidence="2" type="ORF">C176_21306</name>
</gene>
<protein>
    <submittedName>
        <fullName evidence="2">Lantibiotic immunity protein</fullName>
    </submittedName>
</protein>
<feature type="transmembrane region" description="Helical" evidence="1">
    <location>
        <begin position="89"/>
        <end position="113"/>
    </location>
</feature>
<dbReference type="AlphaFoldDB" id="W4EJF7"/>
<evidence type="ECO:0000313" key="2">
    <source>
        <dbReference type="EMBL" id="ETT80738.1"/>
    </source>
</evidence>
<dbReference type="eggNOG" id="ENOG502ZRBW">
    <property type="taxonomic scope" value="Bacteria"/>
</dbReference>
<dbReference type="PATRIC" id="fig|1227360.4.peg.4339"/>
<dbReference type="Proteomes" id="UP000019062">
    <property type="component" value="Unassembled WGS sequence"/>
</dbReference>
<keyword evidence="1" id="KW-0472">Membrane</keyword>
<name>W4EJF7_9BACL</name>
<keyword evidence="1" id="KW-0812">Transmembrane</keyword>
<feature type="transmembrane region" description="Helical" evidence="1">
    <location>
        <begin position="15"/>
        <end position="35"/>
    </location>
</feature>
<keyword evidence="1" id="KW-1133">Transmembrane helix</keyword>
<dbReference type="RefSeq" id="WP_038191268.1">
    <property type="nucleotide sequence ID" value="NZ_ASQA01000044.1"/>
</dbReference>
<feature type="transmembrane region" description="Helical" evidence="1">
    <location>
        <begin position="50"/>
        <end position="68"/>
    </location>
</feature>
<proteinExistence type="predicted"/>
<accession>W4EJF7</accession>
<dbReference type="NCBIfam" id="NF047572">
    <property type="entry name" value="lant_immun_BsaG"/>
    <property type="match status" value="1"/>
</dbReference>
<keyword evidence="3" id="KW-1185">Reference proteome</keyword>
<organism evidence="2 3">
    <name type="scientific">Viridibacillus arenosi FSL R5-213</name>
    <dbReference type="NCBI Taxonomy" id="1227360"/>
    <lineage>
        <taxon>Bacteria</taxon>
        <taxon>Bacillati</taxon>
        <taxon>Bacillota</taxon>
        <taxon>Bacilli</taxon>
        <taxon>Bacillales</taxon>
        <taxon>Caryophanaceae</taxon>
        <taxon>Viridibacillus</taxon>
    </lineage>
</organism>
<comment type="caution">
    <text evidence="2">The sequence shown here is derived from an EMBL/GenBank/DDBJ whole genome shotgun (WGS) entry which is preliminary data.</text>
</comment>
<feature type="transmembrane region" description="Helical" evidence="1">
    <location>
        <begin position="125"/>
        <end position="146"/>
    </location>
</feature>
<dbReference type="EMBL" id="ASQA01000044">
    <property type="protein sequence ID" value="ETT80738.1"/>
    <property type="molecule type" value="Genomic_DNA"/>
</dbReference>